<evidence type="ECO:0000313" key="9">
    <source>
        <dbReference type="Proteomes" id="UP000076738"/>
    </source>
</evidence>
<evidence type="ECO:0000256" key="6">
    <source>
        <dbReference type="ARBA" id="ARBA00023274"/>
    </source>
</evidence>
<evidence type="ECO:0000256" key="1">
    <source>
        <dbReference type="ARBA" id="ARBA00004173"/>
    </source>
</evidence>
<name>A0A167S9R3_CALVF</name>
<keyword evidence="4" id="KW-0689">Ribosomal protein</keyword>
<accession>A0A167S9R3</accession>
<evidence type="ECO:0000256" key="2">
    <source>
        <dbReference type="ARBA" id="ARBA00009863"/>
    </source>
</evidence>
<reference evidence="8 9" key="1">
    <citation type="journal article" date="2016" name="Mol. Biol. Evol.">
        <title>Comparative Genomics of Early-Diverging Mushroom-Forming Fungi Provides Insights into the Origins of Lignocellulose Decay Capabilities.</title>
        <authorList>
            <person name="Nagy L.G."/>
            <person name="Riley R."/>
            <person name="Tritt A."/>
            <person name="Adam C."/>
            <person name="Daum C."/>
            <person name="Floudas D."/>
            <person name="Sun H."/>
            <person name="Yadav J.S."/>
            <person name="Pangilinan J."/>
            <person name="Larsson K.H."/>
            <person name="Matsuura K."/>
            <person name="Barry K."/>
            <person name="Labutti K."/>
            <person name="Kuo R."/>
            <person name="Ohm R.A."/>
            <person name="Bhattacharya S.S."/>
            <person name="Shirouzu T."/>
            <person name="Yoshinaga Y."/>
            <person name="Martin F.M."/>
            <person name="Grigoriev I.V."/>
            <person name="Hibbett D.S."/>
        </authorList>
    </citation>
    <scope>NUCLEOTIDE SEQUENCE [LARGE SCALE GENOMIC DNA]</scope>
    <source>
        <strain evidence="8 9">TUFC12733</strain>
    </source>
</reference>
<evidence type="ECO:0000256" key="7">
    <source>
        <dbReference type="ARBA" id="ARBA00035140"/>
    </source>
</evidence>
<comment type="subcellular location">
    <subcellularLocation>
        <location evidence="1">Mitochondrion</location>
    </subcellularLocation>
</comment>
<dbReference type="STRING" id="1330018.A0A167S9R3"/>
<gene>
    <name evidence="8" type="ORF">CALVIDRAFT_532488</name>
</gene>
<dbReference type="AlphaFoldDB" id="A0A167S9R3"/>
<evidence type="ECO:0000256" key="3">
    <source>
        <dbReference type="ARBA" id="ARBA00022946"/>
    </source>
</evidence>
<evidence type="ECO:0000256" key="4">
    <source>
        <dbReference type="ARBA" id="ARBA00022980"/>
    </source>
</evidence>
<dbReference type="InterPro" id="IPR019368">
    <property type="entry name" value="Ribosomal_mS29"/>
</dbReference>
<keyword evidence="5" id="KW-0496">Mitochondrion</keyword>
<dbReference type="Gene3D" id="3.40.50.300">
    <property type="entry name" value="P-loop containing nucleotide triphosphate hydrolases"/>
    <property type="match status" value="1"/>
</dbReference>
<protein>
    <recommendedName>
        <fullName evidence="7">Small ribosomal subunit protein mS29</fullName>
    </recommendedName>
</protein>
<evidence type="ECO:0000313" key="8">
    <source>
        <dbReference type="EMBL" id="KZP01712.1"/>
    </source>
</evidence>
<dbReference type="OrthoDB" id="274828at2759"/>
<dbReference type="InterPro" id="IPR027417">
    <property type="entry name" value="P-loop_NTPase"/>
</dbReference>
<organism evidence="8 9">
    <name type="scientific">Calocera viscosa (strain TUFC12733)</name>
    <dbReference type="NCBI Taxonomy" id="1330018"/>
    <lineage>
        <taxon>Eukaryota</taxon>
        <taxon>Fungi</taxon>
        <taxon>Dikarya</taxon>
        <taxon>Basidiomycota</taxon>
        <taxon>Agaricomycotina</taxon>
        <taxon>Dacrymycetes</taxon>
        <taxon>Dacrymycetales</taxon>
        <taxon>Dacrymycetaceae</taxon>
        <taxon>Calocera</taxon>
    </lineage>
</organism>
<dbReference type="EMBL" id="KV417266">
    <property type="protein sequence ID" value="KZP01712.1"/>
    <property type="molecule type" value="Genomic_DNA"/>
</dbReference>
<dbReference type="PANTHER" id="PTHR12810">
    <property type="entry name" value="MITOCHONDRIAL 28S RIBOSOMAL PROTEIN S29"/>
    <property type="match status" value="1"/>
</dbReference>
<dbReference type="SUPFAM" id="SSF52540">
    <property type="entry name" value="P-loop containing nucleoside triphosphate hydrolases"/>
    <property type="match status" value="2"/>
</dbReference>
<dbReference type="PANTHER" id="PTHR12810:SF0">
    <property type="entry name" value="SMALL RIBOSOMAL SUBUNIT PROTEIN MS29"/>
    <property type="match status" value="1"/>
</dbReference>
<dbReference type="Proteomes" id="UP000076738">
    <property type="component" value="Unassembled WGS sequence"/>
</dbReference>
<sequence length="390" mass="43438">MPSPIDYRNVNENHFDAKPKPLDLLDFEPQNVFTAQIGEPLAYAERARKAFNAFGLPSSNKWSHKVFASPFSVVRDATVQLLTELNVRSEQVRSEPEPTGLILHGTSGCGKSTLLMQALGHCLENGWIVLYIPRSIDVINSSSPYHYEARTKLFNQPVISRALIQGLLEVNREALEKIKVDQDIVYGHQGQTFKAGGELSRLVVIGLEDDMDTVVILDAVMDQLGRQTEFPVLIAVDDYQCLYVESVYRDPQFFPIRAYHLSVPRMVLEFAIGQRQLSRGLVLGALGPLHTNHIAPVPLREAIGAELSWKDAAAGPYAERHKAHVHFSQGLKGFPVPAQVGVEAALGWYKTYVDGLVLHTRASDDFFLAKYTEASGNAREFNRALLDTMQ</sequence>
<keyword evidence="9" id="KW-1185">Reference proteome</keyword>
<proteinExistence type="inferred from homology"/>
<dbReference type="GO" id="GO:0003735">
    <property type="term" value="F:structural constituent of ribosome"/>
    <property type="evidence" value="ECO:0007669"/>
    <property type="project" value="TreeGrafter"/>
</dbReference>
<keyword evidence="6" id="KW-0687">Ribonucleoprotein</keyword>
<comment type="similarity">
    <text evidence="2">Belongs to the mitochondrion-specific ribosomal protein mS29 family.</text>
</comment>
<keyword evidence="3" id="KW-0809">Transit peptide</keyword>
<dbReference type="GO" id="GO:0005763">
    <property type="term" value="C:mitochondrial small ribosomal subunit"/>
    <property type="evidence" value="ECO:0007669"/>
    <property type="project" value="TreeGrafter"/>
</dbReference>
<evidence type="ECO:0000256" key="5">
    <source>
        <dbReference type="ARBA" id="ARBA00023128"/>
    </source>
</evidence>
<dbReference type="Pfam" id="PF10236">
    <property type="entry name" value="DAP3"/>
    <property type="match status" value="1"/>
</dbReference>